<name>A0A8X6T633_TRICX</name>
<evidence type="ECO:0000256" key="1">
    <source>
        <dbReference type="SAM" id="MobiDB-lite"/>
    </source>
</evidence>
<reference evidence="2" key="1">
    <citation type="submission" date="2020-08" db="EMBL/GenBank/DDBJ databases">
        <title>Multicomponent nature underlies the extraordinary mechanical properties of spider dragline silk.</title>
        <authorList>
            <person name="Kono N."/>
            <person name="Nakamura H."/>
            <person name="Mori M."/>
            <person name="Yoshida Y."/>
            <person name="Ohtoshi R."/>
            <person name="Malay A.D."/>
            <person name="Moran D.A.P."/>
            <person name="Tomita M."/>
            <person name="Numata K."/>
            <person name="Arakawa K."/>
        </authorList>
    </citation>
    <scope>NUCLEOTIDE SEQUENCE</scope>
</reference>
<keyword evidence="3" id="KW-1185">Reference proteome</keyword>
<feature type="region of interest" description="Disordered" evidence="1">
    <location>
        <begin position="115"/>
        <end position="137"/>
    </location>
</feature>
<sequence length="137" mass="15919">MRKCVENGIKKCVECRLVNKKRGKGEEVLNPVPKNDQLINIDASLKLQSRHFEGTRGKWENLQPRMENARQYQKGEFVAIVRTQFGKKLKIRPNYFEPCQVTKVKLRDRYDVAKIGDHEGPNVTSPSADQMKPWTKH</sequence>
<comment type="caution">
    <text evidence="2">The sequence shown here is derived from an EMBL/GenBank/DDBJ whole genome shotgun (WGS) entry which is preliminary data.</text>
</comment>
<dbReference type="AlphaFoldDB" id="A0A8X6T633"/>
<evidence type="ECO:0000313" key="2">
    <source>
        <dbReference type="EMBL" id="GFY21096.1"/>
    </source>
</evidence>
<protein>
    <submittedName>
        <fullName evidence="2">Uncharacterized protein</fullName>
    </submittedName>
</protein>
<organism evidence="2 3">
    <name type="scientific">Trichonephila clavipes</name>
    <name type="common">Golden silk orbweaver</name>
    <name type="synonym">Nephila clavipes</name>
    <dbReference type="NCBI Taxonomy" id="2585209"/>
    <lineage>
        <taxon>Eukaryota</taxon>
        <taxon>Metazoa</taxon>
        <taxon>Ecdysozoa</taxon>
        <taxon>Arthropoda</taxon>
        <taxon>Chelicerata</taxon>
        <taxon>Arachnida</taxon>
        <taxon>Araneae</taxon>
        <taxon>Araneomorphae</taxon>
        <taxon>Entelegynae</taxon>
        <taxon>Araneoidea</taxon>
        <taxon>Nephilidae</taxon>
        <taxon>Trichonephila</taxon>
    </lineage>
</organism>
<gene>
    <name evidence="2" type="primary">AVEN_247497_1</name>
    <name evidence="2" type="ORF">TNCV_3991401</name>
</gene>
<evidence type="ECO:0000313" key="3">
    <source>
        <dbReference type="Proteomes" id="UP000887159"/>
    </source>
</evidence>
<dbReference type="EMBL" id="BMAU01021357">
    <property type="protein sequence ID" value="GFY21096.1"/>
    <property type="molecule type" value="Genomic_DNA"/>
</dbReference>
<accession>A0A8X6T633</accession>
<dbReference type="Proteomes" id="UP000887159">
    <property type="component" value="Unassembled WGS sequence"/>
</dbReference>
<proteinExistence type="predicted"/>